<protein>
    <submittedName>
        <fullName evidence="1">Uncharacterized protein</fullName>
    </submittedName>
</protein>
<sequence length="161" mass="18823">MPSDPYDLEEGIPKPEPGTAGGFYDAQGFWRTGWWNGQSWREGYFGGEVWVDAAWDGEVWRDGIRLYIVDESLRAAYRREFIIRIDDGALQSDEHHLPSIEAGTAGGFYDANGTWCTGFWDGRRWREGYWDGERWIDSWWNGFMWYDGPRRHREVQSVDVA</sequence>
<comment type="caution">
    <text evidence="1">The sequence shown here is derived from an EMBL/GenBank/DDBJ whole genome shotgun (WGS) entry which is preliminary data.</text>
</comment>
<dbReference type="AlphaFoldDB" id="A0A3M7KPB1"/>
<name>A0A3M7KPB1_AUXPR</name>
<evidence type="ECO:0000313" key="1">
    <source>
        <dbReference type="EMBL" id="RMZ52217.1"/>
    </source>
</evidence>
<reference evidence="2" key="1">
    <citation type="journal article" date="2018" name="Algal Res.">
        <title>Characterization of plant carbon substrate utilization by Auxenochlorella protothecoides.</title>
        <authorList>
            <person name="Vogler B.W."/>
            <person name="Starkenburg S.R."/>
            <person name="Sudasinghe N."/>
            <person name="Schambach J.Y."/>
            <person name="Rollin J.A."/>
            <person name="Pattathil S."/>
            <person name="Barry A.N."/>
        </authorList>
    </citation>
    <scope>NUCLEOTIDE SEQUENCE [LARGE SCALE GENOMIC DNA]</scope>
    <source>
        <strain evidence="2">UTEX 25</strain>
    </source>
</reference>
<dbReference type="Proteomes" id="UP000279271">
    <property type="component" value="Unassembled WGS sequence"/>
</dbReference>
<accession>A0A3M7KPB1</accession>
<dbReference type="EMBL" id="QOKY01000213">
    <property type="protein sequence ID" value="RMZ52217.1"/>
    <property type="molecule type" value="Genomic_DNA"/>
</dbReference>
<proteinExistence type="predicted"/>
<gene>
    <name evidence="1" type="ORF">APUTEX25_001607</name>
</gene>
<evidence type="ECO:0000313" key="2">
    <source>
        <dbReference type="Proteomes" id="UP000279271"/>
    </source>
</evidence>
<organism evidence="1 2">
    <name type="scientific">Auxenochlorella protothecoides</name>
    <name type="common">Green microalga</name>
    <name type="synonym">Chlorella protothecoides</name>
    <dbReference type="NCBI Taxonomy" id="3075"/>
    <lineage>
        <taxon>Eukaryota</taxon>
        <taxon>Viridiplantae</taxon>
        <taxon>Chlorophyta</taxon>
        <taxon>core chlorophytes</taxon>
        <taxon>Trebouxiophyceae</taxon>
        <taxon>Chlorellales</taxon>
        <taxon>Chlorellaceae</taxon>
        <taxon>Auxenochlorella</taxon>
    </lineage>
</organism>